<dbReference type="Proteomes" id="UP001229251">
    <property type="component" value="Unassembled WGS sequence"/>
</dbReference>
<sequence>MNKYRVKLNRKNVKAYMKSESVQAMLKEQADAIAARCGDGYTSDTYVGKTRANAMVKAETRAAIKDTLNNNTIIKAVY</sequence>
<protein>
    <recommendedName>
        <fullName evidence="3">Phage protein</fullName>
    </recommendedName>
</protein>
<name>A0AAJ1V5C2_9LACT</name>
<evidence type="ECO:0000313" key="2">
    <source>
        <dbReference type="Proteomes" id="UP001229251"/>
    </source>
</evidence>
<organism evidence="1 2">
    <name type="scientific">Facklamia hominis</name>
    <dbReference type="NCBI Taxonomy" id="178214"/>
    <lineage>
        <taxon>Bacteria</taxon>
        <taxon>Bacillati</taxon>
        <taxon>Bacillota</taxon>
        <taxon>Bacilli</taxon>
        <taxon>Lactobacillales</taxon>
        <taxon>Aerococcaceae</taxon>
        <taxon>Facklamia</taxon>
    </lineage>
</organism>
<proteinExistence type="predicted"/>
<gene>
    <name evidence="1" type="ORF">QP433_02585</name>
</gene>
<dbReference type="RefSeq" id="WP_285065446.1">
    <property type="nucleotide sequence ID" value="NZ_JASOOE010000004.1"/>
</dbReference>
<evidence type="ECO:0000313" key="1">
    <source>
        <dbReference type="EMBL" id="MDK7186859.1"/>
    </source>
</evidence>
<dbReference type="EMBL" id="JASOOE010000004">
    <property type="protein sequence ID" value="MDK7186859.1"/>
    <property type="molecule type" value="Genomic_DNA"/>
</dbReference>
<accession>A0AAJ1V5C2</accession>
<comment type="caution">
    <text evidence="1">The sequence shown here is derived from an EMBL/GenBank/DDBJ whole genome shotgun (WGS) entry which is preliminary data.</text>
</comment>
<dbReference type="AlphaFoldDB" id="A0AAJ1V5C2"/>
<reference evidence="1" key="1">
    <citation type="submission" date="2023-05" db="EMBL/GenBank/DDBJ databases">
        <title>Cataloging the Phylogenetic Diversity of Human Bladder Bacteria.</title>
        <authorList>
            <person name="Du J."/>
        </authorList>
    </citation>
    <scope>NUCLEOTIDE SEQUENCE</scope>
    <source>
        <strain evidence="1">UMB1231</strain>
    </source>
</reference>
<evidence type="ECO:0008006" key="3">
    <source>
        <dbReference type="Google" id="ProtNLM"/>
    </source>
</evidence>